<evidence type="ECO:0000256" key="2">
    <source>
        <dbReference type="ARBA" id="ARBA00022723"/>
    </source>
</evidence>
<evidence type="ECO:0000256" key="6">
    <source>
        <dbReference type="ARBA" id="ARBA00023008"/>
    </source>
</evidence>
<dbReference type="EC" id="1.15.1.1" evidence="9"/>
<dbReference type="OrthoDB" id="2015551at2759"/>
<dbReference type="PROSITE" id="PS00332">
    <property type="entry name" value="SOD_CU_ZN_2"/>
    <property type="match status" value="1"/>
</dbReference>
<keyword evidence="7" id="KW-1015">Disulfide bond</keyword>
<feature type="signal peptide" evidence="10">
    <location>
        <begin position="1"/>
        <end position="24"/>
    </location>
</feature>
<protein>
    <recommendedName>
        <fullName evidence="9">Superoxide dismutase [Cu-Zn]</fullName>
        <ecNumber evidence="9">1.15.1.1</ecNumber>
    </recommendedName>
</protein>
<keyword evidence="3 9" id="KW-0862">Zinc</keyword>
<evidence type="ECO:0000313" key="12">
    <source>
        <dbReference type="EMBL" id="CAD2145518.1"/>
    </source>
</evidence>
<dbReference type="CDD" id="cd00305">
    <property type="entry name" value="Cu-Zn_Superoxide_Dismutase"/>
    <property type="match status" value="1"/>
</dbReference>
<feature type="chain" id="PRO_5028302737" description="Superoxide dismutase [Cu-Zn]" evidence="10">
    <location>
        <begin position="25"/>
        <end position="196"/>
    </location>
</feature>
<dbReference type="InterPro" id="IPR018152">
    <property type="entry name" value="SOD_Cu/Zn_BS"/>
</dbReference>
<dbReference type="GO" id="GO:0005507">
    <property type="term" value="F:copper ion binding"/>
    <property type="evidence" value="ECO:0007669"/>
    <property type="project" value="InterPro"/>
</dbReference>
<organism evidence="12 13">
    <name type="scientific">Meloidogyne enterolobii</name>
    <name type="common">Root-knot nematode worm</name>
    <name type="synonym">Meloidogyne mayaguensis</name>
    <dbReference type="NCBI Taxonomy" id="390850"/>
    <lineage>
        <taxon>Eukaryota</taxon>
        <taxon>Metazoa</taxon>
        <taxon>Ecdysozoa</taxon>
        <taxon>Nematoda</taxon>
        <taxon>Chromadorea</taxon>
        <taxon>Rhabditida</taxon>
        <taxon>Tylenchina</taxon>
        <taxon>Tylenchomorpha</taxon>
        <taxon>Tylenchoidea</taxon>
        <taxon>Meloidogynidae</taxon>
        <taxon>Meloidogyninae</taxon>
        <taxon>Meloidogyne</taxon>
    </lineage>
</organism>
<comment type="cofactor">
    <cofactor evidence="9">
        <name>Cu cation</name>
        <dbReference type="ChEBI" id="CHEBI:23378"/>
    </cofactor>
    <text evidence="9">Binds 1 copper ion per subunit.</text>
</comment>
<proteinExistence type="inferred from homology"/>
<comment type="function">
    <text evidence="9">Destroys radicals which are normally produced within the cells and which are toxic to biological systems.</text>
</comment>
<dbReference type="InterPro" id="IPR024134">
    <property type="entry name" value="SOD_Cu/Zn_/chaperone"/>
</dbReference>
<keyword evidence="2 9" id="KW-0479">Metal-binding</keyword>
<evidence type="ECO:0000256" key="4">
    <source>
        <dbReference type="ARBA" id="ARBA00022862"/>
    </source>
</evidence>
<comment type="catalytic activity">
    <reaction evidence="8 9">
        <text>2 superoxide + 2 H(+) = H2O2 + O2</text>
        <dbReference type="Rhea" id="RHEA:20696"/>
        <dbReference type="ChEBI" id="CHEBI:15378"/>
        <dbReference type="ChEBI" id="CHEBI:15379"/>
        <dbReference type="ChEBI" id="CHEBI:16240"/>
        <dbReference type="ChEBI" id="CHEBI:18421"/>
        <dbReference type="EC" id="1.15.1.1"/>
    </reaction>
</comment>
<keyword evidence="6 9" id="KW-0186">Copper</keyword>
<evidence type="ECO:0000256" key="5">
    <source>
        <dbReference type="ARBA" id="ARBA00023002"/>
    </source>
</evidence>
<evidence type="ECO:0000256" key="8">
    <source>
        <dbReference type="ARBA" id="ARBA00049204"/>
    </source>
</evidence>
<evidence type="ECO:0000256" key="10">
    <source>
        <dbReference type="SAM" id="SignalP"/>
    </source>
</evidence>
<gene>
    <name evidence="12" type="ORF">MENT_LOCUS8292</name>
</gene>
<comment type="caution">
    <text evidence="12">The sequence shown here is derived from an EMBL/GenBank/DDBJ whole genome shotgun (WGS) entry which is preliminary data.</text>
</comment>
<dbReference type="PANTHER" id="PTHR10003">
    <property type="entry name" value="SUPEROXIDE DISMUTASE CU-ZN -RELATED"/>
    <property type="match status" value="1"/>
</dbReference>
<evidence type="ECO:0000313" key="13">
    <source>
        <dbReference type="Proteomes" id="UP000580250"/>
    </source>
</evidence>
<evidence type="ECO:0000256" key="1">
    <source>
        <dbReference type="ARBA" id="ARBA00010457"/>
    </source>
</evidence>
<keyword evidence="10" id="KW-0732">Signal</keyword>
<sequence length="196" mass="21207">MLNSLQSFPIFIFTLFCIVHNAVGEYYGEYSPKVTKARAYLFKAVQSPELTALQPLGVVDFCDLGKGLMAINGTLKGLPPGLHGFHVHQFGDLSQLCTGAGLHFNPHKRHHGAPQDLERHVGDLGNIQADENGIAIIRIRDSHMTFKGVNSIIGRGLLVHEKVDDLGRGGNDESLKTGNAGPRFGCGVIGIRAENL</sequence>
<dbReference type="PRINTS" id="PR00068">
    <property type="entry name" value="CUZNDISMTASE"/>
</dbReference>
<feature type="domain" description="Superoxide dismutase copper/zinc binding" evidence="11">
    <location>
        <begin position="57"/>
        <end position="189"/>
    </location>
</feature>
<dbReference type="Proteomes" id="UP000580250">
    <property type="component" value="Unassembled WGS sequence"/>
</dbReference>
<dbReference type="EMBL" id="CAJEWN010000035">
    <property type="protein sequence ID" value="CAD2145518.1"/>
    <property type="molecule type" value="Genomic_DNA"/>
</dbReference>
<evidence type="ECO:0000256" key="3">
    <source>
        <dbReference type="ARBA" id="ARBA00022833"/>
    </source>
</evidence>
<dbReference type="PROSITE" id="PS00087">
    <property type="entry name" value="SOD_CU_ZN_1"/>
    <property type="match status" value="1"/>
</dbReference>
<dbReference type="GO" id="GO:0004784">
    <property type="term" value="F:superoxide dismutase activity"/>
    <property type="evidence" value="ECO:0007669"/>
    <property type="project" value="UniProtKB-EC"/>
</dbReference>
<evidence type="ECO:0000256" key="9">
    <source>
        <dbReference type="RuleBase" id="RU000393"/>
    </source>
</evidence>
<comment type="cofactor">
    <cofactor evidence="9">
        <name>Zn(2+)</name>
        <dbReference type="ChEBI" id="CHEBI:29105"/>
    </cofactor>
    <text evidence="9">Binds 1 zinc ion per subunit.</text>
</comment>
<accession>A0A6V7U4I0</accession>
<dbReference type="Pfam" id="PF00080">
    <property type="entry name" value="Sod_Cu"/>
    <property type="match status" value="1"/>
</dbReference>
<dbReference type="InterPro" id="IPR036423">
    <property type="entry name" value="SOD-like_Cu/Zn_dom_sf"/>
</dbReference>
<evidence type="ECO:0000256" key="7">
    <source>
        <dbReference type="ARBA" id="ARBA00023157"/>
    </source>
</evidence>
<dbReference type="InterPro" id="IPR001424">
    <property type="entry name" value="SOD_Cu_Zn_dom"/>
</dbReference>
<reference evidence="12 13" key="1">
    <citation type="submission" date="2020-08" db="EMBL/GenBank/DDBJ databases">
        <authorList>
            <person name="Koutsovoulos G."/>
            <person name="Danchin GJ E."/>
        </authorList>
    </citation>
    <scope>NUCLEOTIDE SEQUENCE [LARGE SCALE GENOMIC DNA]</scope>
</reference>
<name>A0A6V7U4I0_MELEN</name>
<keyword evidence="4" id="KW-0049">Antioxidant</keyword>
<evidence type="ECO:0000259" key="11">
    <source>
        <dbReference type="Pfam" id="PF00080"/>
    </source>
</evidence>
<dbReference type="SUPFAM" id="SSF49329">
    <property type="entry name" value="Cu,Zn superoxide dismutase-like"/>
    <property type="match status" value="1"/>
</dbReference>
<comment type="similarity">
    <text evidence="1 9">Belongs to the Cu-Zn superoxide dismutase family.</text>
</comment>
<keyword evidence="5 9" id="KW-0560">Oxidoreductase</keyword>
<dbReference type="FunFam" id="2.60.40.200:FF:000003">
    <property type="entry name" value="Superoxide dismutase [Cu-Zn], chloroplastic"/>
    <property type="match status" value="1"/>
</dbReference>
<dbReference type="Gene3D" id="2.60.40.200">
    <property type="entry name" value="Superoxide dismutase, copper/zinc binding domain"/>
    <property type="match status" value="1"/>
</dbReference>
<dbReference type="AlphaFoldDB" id="A0A6V7U4I0"/>